<keyword evidence="1" id="KW-1133">Transmembrane helix</keyword>
<accession>A0A0A9GSA8</accession>
<protein>
    <submittedName>
        <fullName evidence="2">Uncharacterized protein</fullName>
    </submittedName>
</protein>
<reference evidence="2" key="2">
    <citation type="journal article" date="2015" name="Data Brief">
        <title>Shoot transcriptome of the giant reed, Arundo donax.</title>
        <authorList>
            <person name="Barrero R.A."/>
            <person name="Guerrero F.D."/>
            <person name="Moolhuijzen P."/>
            <person name="Goolsby J.A."/>
            <person name="Tidwell J."/>
            <person name="Bellgard S.E."/>
            <person name="Bellgard M.I."/>
        </authorList>
    </citation>
    <scope>NUCLEOTIDE SEQUENCE</scope>
    <source>
        <tissue evidence="2">Shoot tissue taken approximately 20 cm above the soil surface</tissue>
    </source>
</reference>
<keyword evidence="1" id="KW-0812">Transmembrane</keyword>
<feature type="transmembrane region" description="Helical" evidence="1">
    <location>
        <begin position="12"/>
        <end position="29"/>
    </location>
</feature>
<evidence type="ECO:0000313" key="2">
    <source>
        <dbReference type="EMBL" id="JAE28020.1"/>
    </source>
</evidence>
<keyword evidence="1" id="KW-0472">Membrane</keyword>
<dbReference type="EMBL" id="GBRH01169876">
    <property type="protein sequence ID" value="JAE28020.1"/>
    <property type="molecule type" value="Transcribed_RNA"/>
</dbReference>
<sequence length="42" mass="5116">MSIDEEKRYLGLIHKLGGIVAMMLINDFYHNRQRKFLYFNCH</sequence>
<dbReference type="AlphaFoldDB" id="A0A0A9GSA8"/>
<name>A0A0A9GSA8_ARUDO</name>
<proteinExistence type="predicted"/>
<evidence type="ECO:0000256" key="1">
    <source>
        <dbReference type="SAM" id="Phobius"/>
    </source>
</evidence>
<reference evidence="2" key="1">
    <citation type="submission" date="2014-09" db="EMBL/GenBank/DDBJ databases">
        <authorList>
            <person name="Magalhaes I.L.F."/>
            <person name="Oliveira U."/>
            <person name="Santos F.R."/>
            <person name="Vidigal T.H.D.A."/>
            <person name="Brescovit A.D."/>
            <person name="Santos A.J."/>
        </authorList>
    </citation>
    <scope>NUCLEOTIDE SEQUENCE</scope>
    <source>
        <tissue evidence="2">Shoot tissue taken approximately 20 cm above the soil surface</tissue>
    </source>
</reference>
<organism evidence="2">
    <name type="scientific">Arundo donax</name>
    <name type="common">Giant reed</name>
    <name type="synonym">Donax arundinaceus</name>
    <dbReference type="NCBI Taxonomy" id="35708"/>
    <lineage>
        <taxon>Eukaryota</taxon>
        <taxon>Viridiplantae</taxon>
        <taxon>Streptophyta</taxon>
        <taxon>Embryophyta</taxon>
        <taxon>Tracheophyta</taxon>
        <taxon>Spermatophyta</taxon>
        <taxon>Magnoliopsida</taxon>
        <taxon>Liliopsida</taxon>
        <taxon>Poales</taxon>
        <taxon>Poaceae</taxon>
        <taxon>PACMAD clade</taxon>
        <taxon>Arundinoideae</taxon>
        <taxon>Arundineae</taxon>
        <taxon>Arundo</taxon>
    </lineage>
</organism>